<proteinExistence type="predicted"/>
<feature type="compositionally biased region" description="Basic and acidic residues" evidence="1">
    <location>
        <begin position="402"/>
        <end position="429"/>
    </location>
</feature>
<keyword evidence="5" id="KW-1185">Reference proteome</keyword>
<dbReference type="Proteomes" id="UP001152797">
    <property type="component" value="Unassembled WGS sequence"/>
</dbReference>
<evidence type="ECO:0000313" key="3">
    <source>
        <dbReference type="EMBL" id="CAI4009260.1"/>
    </source>
</evidence>
<reference evidence="4 5" key="2">
    <citation type="submission" date="2024-05" db="EMBL/GenBank/DDBJ databases">
        <authorList>
            <person name="Chen Y."/>
            <person name="Shah S."/>
            <person name="Dougan E. K."/>
            <person name="Thang M."/>
            <person name="Chan C."/>
        </authorList>
    </citation>
    <scope>NUCLEOTIDE SEQUENCE [LARGE SCALE GENOMIC DNA]</scope>
</reference>
<organism evidence="3">
    <name type="scientific">Cladocopium goreaui</name>
    <dbReference type="NCBI Taxonomy" id="2562237"/>
    <lineage>
        <taxon>Eukaryota</taxon>
        <taxon>Sar</taxon>
        <taxon>Alveolata</taxon>
        <taxon>Dinophyceae</taxon>
        <taxon>Suessiales</taxon>
        <taxon>Symbiodiniaceae</taxon>
        <taxon>Cladocopium</taxon>
    </lineage>
</organism>
<feature type="region of interest" description="Disordered" evidence="1">
    <location>
        <begin position="390"/>
        <end position="455"/>
    </location>
</feature>
<name>A0A9P1DFH0_9DINO</name>
<keyword evidence="2" id="KW-0732">Signal</keyword>
<dbReference type="AlphaFoldDB" id="A0A9P1DFH0"/>
<feature type="signal peptide" evidence="2">
    <location>
        <begin position="1"/>
        <end position="22"/>
    </location>
</feature>
<dbReference type="EMBL" id="CAMXCT020004480">
    <property type="protein sequence ID" value="CAL1162635.1"/>
    <property type="molecule type" value="Genomic_DNA"/>
</dbReference>
<dbReference type="EMBL" id="CAMXCT010004480">
    <property type="protein sequence ID" value="CAI4009260.1"/>
    <property type="molecule type" value="Genomic_DNA"/>
</dbReference>
<accession>A0A9P1DFH0</accession>
<evidence type="ECO:0000313" key="5">
    <source>
        <dbReference type="Proteomes" id="UP001152797"/>
    </source>
</evidence>
<reference evidence="3" key="1">
    <citation type="submission" date="2022-10" db="EMBL/GenBank/DDBJ databases">
        <authorList>
            <person name="Chen Y."/>
            <person name="Dougan E. K."/>
            <person name="Chan C."/>
            <person name="Rhodes N."/>
            <person name="Thang M."/>
        </authorList>
    </citation>
    <scope>NUCLEOTIDE SEQUENCE</scope>
</reference>
<evidence type="ECO:0000256" key="1">
    <source>
        <dbReference type="SAM" id="MobiDB-lite"/>
    </source>
</evidence>
<evidence type="ECO:0000313" key="4">
    <source>
        <dbReference type="EMBL" id="CAL4796572.1"/>
    </source>
</evidence>
<dbReference type="EMBL" id="CAMXCT030004480">
    <property type="protein sequence ID" value="CAL4796572.1"/>
    <property type="molecule type" value="Genomic_DNA"/>
</dbReference>
<protein>
    <submittedName>
        <fullName evidence="4">Autophagy-related protein 18a</fullName>
    </submittedName>
</protein>
<feature type="chain" id="PRO_5043271387" evidence="2">
    <location>
        <begin position="23"/>
        <end position="455"/>
    </location>
</feature>
<evidence type="ECO:0000256" key="2">
    <source>
        <dbReference type="SAM" id="SignalP"/>
    </source>
</evidence>
<sequence length="455" mass="50115">MANIMAALAMIMMMLQMHLVSSQDLPDSCDGNPNSCEEIAALQLSSQKQPDEDKCDWKLGGTDPKGASCETICDDVGKVCDPGEQKGLTEEEMKDLIEGFDLECDDDEAPESTDLRTPYIFTNTSQCRRAAATATSACALGDNENVNLRRLCCCVLPPAQVENDPHVHTLKGAHYTLLKSGNFLAWSFSKDPVEWHLLAAYSGARSRFTTQSLLLLEKQSGQTLEMTAEDCVWQTKTENGWRKVQPELLLQGAASVDVQEVDKHTRDPLNLESVMVLQMSEPEKSGVRKVARLLTHCSPSKYLNFKVKMFDTKDLDYVGGELGSAPRNQSHLSLLSAKLSSMVMRTDTEFQVSSWASLGGSEAAADFLKLKQEAEMALISTETTQTCTEAKEQEAVTSQRVLDAKGAKRKRQADPGKAEEPADKKERKTNTLQASSPGVPLEEKAEAQVPRLRWC</sequence>
<gene>
    <name evidence="3" type="ORF">C1SCF055_LOCUS34631</name>
</gene>
<feature type="non-terminal residue" evidence="3">
    <location>
        <position position="1"/>
    </location>
</feature>
<comment type="caution">
    <text evidence="3">The sequence shown here is derived from an EMBL/GenBank/DDBJ whole genome shotgun (WGS) entry which is preliminary data.</text>
</comment>